<evidence type="ECO:0000313" key="2">
    <source>
        <dbReference type="Proteomes" id="UP001470230"/>
    </source>
</evidence>
<evidence type="ECO:0000313" key="1">
    <source>
        <dbReference type="EMBL" id="KAK8889689.1"/>
    </source>
</evidence>
<dbReference type="SUPFAM" id="SSF48403">
    <property type="entry name" value="Ankyrin repeat"/>
    <property type="match status" value="1"/>
</dbReference>
<keyword evidence="2" id="KW-1185">Reference proteome</keyword>
<protein>
    <recommendedName>
        <fullName evidence="3">DUF3447 domain-containing protein</fullName>
    </recommendedName>
</protein>
<dbReference type="Proteomes" id="UP001470230">
    <property type="component" value="Unassembled WGS sequence"/>
</dbReference>
<reference evidence="1 2" key="1">
    <citation type="submission" date="2024-04" db="EMBL/GenBank/DDBJ databases">
        <title>Tritrichomonas musculus Genome.</title>
        <authorList>
            <person name="Alves-Ferreira E."/>
            <person name="Grigg M."/>
            <person name="Lorenzi H."/>
            <person name="Galac M."/>
        </authorList>
    </citation>
    <scope>NUCLEOTIDE SEQUENCE [LARGE SCALE GENOMIC DNA]</scope>
    <source>
        <strain evidence="1 2">EAF2021</strain>
    </source>
</reference>
<dbReference type="PANTHER" id="PTHR24159">
    <property type="match status" value="1"/>
</dbReference>
<dbReference type="Gene3D" id="1.25.40.20">
    <property type="entry name" value="Ankyrin repeat-containing domain"/>
    <property type="match status" value="1"/>
</dbReference>
<comment type="caution">
    <text evidence="1">The sequence shown here is derived from an EMBL/GenBank/DDBJ whole genome shotgun (WGS) entry which is preliminary data.</text>
</comment>
<organism evidence="1 2">
    <name type="scientific">Tritrichomonas musculus</name>
    <dbReference type="NCBI Taxonomy" id="1915356"/>
    <lineage>
        <taxon>Eukaryota</taxon>
        <taxon>Metamonada</taxon>
        <taxon>Parabasalia</taxon>
        <taxon>Tritrichomonadida</taxon>
        <taxon>Tritrichomonadidae</taxon>
        <taxon>Tritrichomonas</taxon>
    </lineage>
</organism>
<sequence>MLTNKKFINAKYPQYFAPEIKAFKKQLHYSKQEGRTKFLIEGRHEETDDSLPPNFYELRREGENENQICKLIRNDMIDEFIVYVNKHNVSIDSSIKDSIYETNCFLIKNQIISGTDRISYLNRLTPIKYAAFFGSIQIFKYLKLNGADLSPSIWLYAIHGHNAEIIHLLEEDNIKSQDDASYLDYYLESIKCHHNDIANYFLNNFFQSNDENLLQFTLVHSLKCYNFAFIEDSLIKEQLFILCKYDYSILVDILMKNFDVKLNSKMVTDNTIHN</sequence>
<dbReference type="PANTHER" id="PTHR24159:SF5">
    <property type="entry name" value="ANK_REP_REGION DOMAIN-CONTAINING PROTEIN"/>
    <property type="match status" value="1"/>
</dbReference>
<gene>
    <name evidence="1" type="ORF">M9Y10_034442</name>
</gene>
<dbReference type="InterPro" id="IPR036770">
    <property type="entry name" value="Ankyrin_rpt-contain_sf"/>
</dbReference>
<evidence type="ECO:0008006" key="3">
    <source>
        <dbReference type="Google" id="ProtNLM"/>
    </source>
</evidence>
<accession>A0ABR2KEX5</accession>
<dbReference type="EMBL" id="JAPFFF010000005">
    <property type="protein sequence ID" value="KAK8889689.1"/>
    <property type="molecule type" value="Genomic_DNA"/>
</dbReference>
<name>A0ABR2KEX5_9EUKA</name>
<proteinExistence type="predicted"/>